<evidence type="ECO:0008006" key="3">
    <source>
        <dbReference type="Google" id="ProtNLM"/>
    </source>
</evidence>
<dbReference type="Proteomes" id="UP000315017">
    <property type="component" value="Chromosome"/>
</dbReference>
<organism evidence="1 2">
    <name type="scientific">Anatilimnocola aggregata</name>
    <dbReference type="NCBI Taxonomy" id="2528021"/>
    <lineage>
        <taxon>Bacteria</taxon>
        <taxon>Pseudomonadati</taxon>
        <taxon>Planctomycetota</taxon>
        <taxon>Planctomycetia</taxon>
        <taxon>Pirellulales</taxon>
        <taxon>Pirellulaceae</taxon>
        <taxon>Anatilimnocola</taxon>
    </lineage>
</organism>
<keyword evidence="2" id="KW-1185">Reference proteome</keyword>
<reference evidence="1 2" key="1">
    <citation type="submission" date="2019-02" db="EMBL/GenBank/DDBJ databases">
        <title>Deep-cultivation of Planctomycetes and their phenomic and genomic characterization uncovers novel biology.</title>
        <authorList>
            <person name="Wiegand S."/>
            <person name="Jogler M."/>
            <person name="Boedeker C."/>
            <person name="Pinto D."/>
            <person name="Vollmers J."/>
            <person name="Rivas-Marin E."/>
            <person name="Kohn T."/>
            <person name="Peeters S.H."/>
            <person name="Heuer A."/>
            <person name="Rast P."/>
            <person name="Oberbeckmann S."/>
            <person name="Bunk B."/>
            <person name="Jeske O."/>
            <person name="Meyerdierks A."/>
            <person name="Storesund J.E."/>
            <person name="Kallscheuer N."/>
            <person name="Luecker S."/>
            <person name="Lage O.M."/>
            <person name="Pohl T."/>
            <person name="Merkel B.J."/>
            <person name="Hornburger P."/>
            <person name="Mueller R.-W."/>
            <person name="Bruemmer F."/>
            <person name="Labrenz M."/>
            <person name="Spormann A.M."/>
            <person name="Op den Camp H."/>
            <person name="Overmann J."/>
            <person name="Amann R."/>
            <person name="Jetten M.S.M."/>
            <person name="Mascher T."/>
            <person name="Medema M.H."/>
            <person name="Devos D.P."/>
            <person name="Kaster A.-K."/>
            <person name="Ovreas L."/>
            <person name="Rohde M."/>
            <person name="Galperin M.Y."/>
            <person name="Jogler C."/>
        </authorList>
    </citation>
    <scope>NUCLEOTIDE SEQUENCE [LARGE SCALE GENOMIC DNA]</scope>
    <source>
        <strain evidence="1 2">ETA_A8</strain>
    </source>
</reference>
<dbReference type="KEGG" id="aagg:ETAA8_00830"/>
<protein>
    <recommendedName>
        <fullName evidence="3">DUF1552 domain-containing protein</fullName>
    </recommendedName>
</protein>
<dbReference type="EMBL" id="CP036274">
    <property type="protein sequence ID" value="QDU25022.1"/>
    <property type="molecule type" value="Genomic_DNA"/>
</dbReference>
<dbReference type="AlphaFoldDB" id="A0A517Y4G2"/>
<sequence>MHNPLKMITPTQLERRSVLKGITLGAGAVVLEPFLQRLAAEQAGQAPPKRVVFFLESNGLYPRHVQPNGVDPKSSGKLVDLPLADLELNEAIEPLTPFKNRLGLIQKLSHKISGGGDHGKGYGGLGCFHWRRGIAGQTIDHALASAQPNIIPVLGLGVPPSADAAFVNSVSASGPRRPTPMICQPDLAFRMLFGSVAEGDARRQFQARNKLLDWCRSDIKRVQNELPAMDREKLDVYLDTFEQMRTRQDRINDNRDLLQANLPAINKFETQRTTQRFEAQCAIATASLASGLTNVVTIDAAGGIGQYHTWKELGVTKDGHAIGHSADAPDSVKFAIAIRRFHAERVADLARRLDAVKEGNGTMLDNTLIVWMSDSGEGHHGFCGEWPLILVGGLGDRLKTSGRFLQFPGYQEDAKETANRTIRNFYLSLLHAVGDKREQFGELDSKMPAAAQAGPLAEILA</sequence>
<evidence type="ECO:0000313" key="2">
    <source>
        <dbReference type="Proteomes" id="UP000315017"/>
    </source>
</evidence>
<name>A0A517Y4G2_9BACT</name>
<proteinExistence type="predicted"/>
<gene>
    <name evidence="1" type="ORF">ETAA8_00830</name>
</gene>
<dbReference type="RefSeq" id="WP_202921467.1">
    <property type="nucleotide sequence ID" value="NZ_CP036274.1"/>
</dbReference>
<evidence type="ECO:0000313" key="1">
    <source>
        <dbReference type="EMBL" id="QDU25022.1"/>
    </source>
</evidence>
<accession>A0A517Y4G2</accession>
<dbReference type="InterPro" id="IPR011447">
    <property type="entry name" value="DUF1552"/>
</dbReference>
<dbReference type="Pfam" id="PF07586">
    <property type="entry name" value="HXXSHH"/>
    <property type="match status" value="1"/>
</dbReference>